<dbReference type="Pfam" id="PF00392">
    <property type="entry name" value="GntR"/>
    <property type="match status" value="1"/>
</dbReference>
<feature type="domain" description="HTH gntR-type" evidence="4">
    <location>
        <begin position="14"/>
        <end position="82"/>
    </location>
</feature>
<dbReference type="GO" id="GO:0003700">
    <property type="term" value="F:DNA-binding transcription factor activity"/>
    <property type="evidence" value="ECO:0007669"/>
    <property type="project" value="InterPro"/>
</dbReference>
<evidence type="ECO:0000313" key="6">
    <source>
        <dbReference type="Proteomes" id="UP000294856"/>
    </source>
</evidence>
<dbReference type="PRINTS" id="PR00035">
    <property type="entry name" value="HTHGNTR"/>
</dbReference>
<dbReference type="GO" id="GO:0045892">
    <property type="term" value="P:negative regulation of DNA-templated transcription"/>
    <property type="evidence" value="ECO:0007669"/>
    <property type="project" value="TreeGrafter"/>
</dbReference>
<evidence type="ECO:0000256" key="1">
    <source>
        <dbReference type="ARBA" id="ARBA00023015"/>
    </source>
</evidence>
<keyword evidence="1" id="KW-0805">Transcription regulation</keyword>
<sequence>MLIGMSAIDPDDPRPPRRQLADLLRAAIITGKVKPGEKLPSGPELAQRYGVSKVTAQQAVAELRTEGLVFSRAGSGVFVKERTSKPVGLRPHLERAFVEPKVTVDFAGFAAETLHGAISEPLDKIRDGRFRPQSIDVRILVPDPGTPWSLPSRASDLADSPAFRRRMQRIMERHAFGIHDEVLELKRIGLIESASVQIRVYPAAPLFKLYVINQIDAFFGFYPIEEHQLPLDGEDTVMLDLVGKNANLFHLETDQADRESFQSQFIEECQRWFESVWKIGRDLEP</sequence>
<keyword evidence="3" id="KW-0804">Transcription</keyword>
<dbReference type="PANTHER" id="PTHR44846:SF17">
    <property type="entry name" value="GNTR-FAMILY TRANSCRIPTIONAL REGULATOR"/>
    <property type="match status" value="1"/>
</dbReference>
<protein>
    <submittedName>
        <fullName evidence="5">Regulatory GntR family protein</fullName>
    </submittedName>
</protein>
<dbReference type="EMBL" id="SMFR01000013">
    <property type="protein sequence ID" value="TCJ88105.1"/>
    <property type="molecule type" value="Genomic_DNA"/>
</dbReference>
<dbReference type="InterPro" id="IPR000524">
    <property type="entry name" value="Tscrpt_reg_HTH_GntR"/>
</dbReference>
<comment type="caution">
    <text evidence="5">The sequence shown here is derived from an EMBL/GenBank/DDBJ whole genome shotgun (WGS) entry which is preliminary data.</text>
</comment>
<reference evidence="5 6" key="1">
    <citation type="submission" date="2019-03" db="EMBL/GenBank/DDBJ databases">
        <title>Genomic Encyclopedia of Type Strains, Phase IV (KMG-IV): sequencing the most valuable type-strain genomes for metagenomic binning, comparative biology and taxonomic classification.</title>
        <authorList>
            <person name="Goeker M."/>
        </authorList>
    </citation>
    <scope>NUCLEOTIDE SEQUENCE [LARGE SCALE GENOMIC DNA]</scope>
    <source>
        <strain evidence="5 6">DSM 44684</strain>
    </source>
</reference>
<dbReference type="InterPro" id="IPR050679">
    <property type="entry name" value="Bact_HTH_transcr_reg"/>
</dbReference>
<dbReference type="PROSITE" id="PS50949">
    <property type="entry name" value="HTH_GNTR"/>
    <property type="match status" value="1"/>
</dbReference>
<dbReference type="Proteomes" id="UP000294856">
    <property type="component" value="Unassembled WGS sequence"/>
</dbReference>
<accession>A0A4V2P939</accession>
<dbReference type="SUPFAM" id="SSF46785">
    <property type="entry name" value="Winged helix' DNA-binding domain"/>
    <property type="match status" value="1"/>
</dbReference>
<dbReference type="AlphaFoldDB" id="A0A4V2P939"/>
<dbReference type="InterPro" id="IPR036388">
    <property type="entry name" value="WH-like_DNA-bd_sf"/>
</dbReference>
<evidence type="ECO:0000256" key="2">
    <source>
        <dbReference type="ARBA" id="ARBA00023125"/>
    </source>
</evidence>
<evidence type="ECO:0000259" key="4">
    <source>
        <dbReference type="PROSITE" id="PS50949"/>
    </source>
</evidence>
<dbReference type="CDD" id="cd07377">
    <property type="entry name" value="WHTH_GntR"/>
    <property type="match status" value="1"/>
</dbReference>
<evidence type="ECO:0000256" key="3">
    <source>
        <dbReference type="ARBA" id="ARBA00023163"/>
    </source>
</evidence>
<keyword evidence="2" id="KW-0238">DNA-binding</keyword>
<dbReference type="STRING" id="1210063.GCA_001612665_06518"/>
<proteinExistence type="predicted"/>
<dbReference type="GO" id="GO:0003677">
    <property type="term" value="F:DNA binding"/>
    <property type="evidence" value="ECO:0007669"/>
    <property type="project" value="UniProtKB-KW"/>
</dbReference>
<name>A0A4V2P939_9NOCA</name>
<gene>
    <name evidence="5" type="ORF">DFR71_6647</name>
</gene>
<dbReference type="PANTHER" id="PTHR44846">
    <property type="entry name" value="MANNOSYL-D-GLYCERATE TRANSPORT/METABOLISM SYSTEM REPRESSOR MNGR-RELATED"/>
    <property type="match status" value="1"/>
</dbReference>
<dbReference type="InterPro" id="IPR036390">
    <property type="entry name" value="WH_DNA-bd_sf"/>
</dbReference>
<dbReference type="Gene3D" id="1.10.10.10">
    <property type="entry name" value="Winged helix-like DNA-binding domain superfamily/Winged helix DNA-binding domain"/>
    <property type="match status" value="1"/>
</dbReference>
<dbReference type="SMART" id="SM00345">
    <property type="entry name" value="HTH_GNTR"/>
    <property type="match status" value="1"/>
</dbReference>
<keyword evidence="6" id="KW-1185">Reference proteome</keyword>
<organism evidence="5 6">
    <name type="scientific">Nocardia alba</name>
    <dbReference type="NCBI Taxonomy" id="225051"/>
    <lineage>
        <taxon>Bacteria</taxon>
        <taxon>Bacillati</taxon>
        <taxon>Actinomycetota</taxon>
        <taxon>Actinomycetes</taxon>
        <taxon>Mycobacteriales</taxon>
        <taxon>Nocardiaceae</taxon>
        <taxon>Nocardia</taxon>
    </lineage>
</organism>
<evidence type="ECO:0000313" key="5">
    <source>
        <dbReference type="EMBL" id="TCJ88105.1"/>
    </source>
</evidence>